<evidence type="ECO:0000256" key="3">
    <source>
        <dbReference type="ARBA" id="ARBA00022692"/>
    </source>
</evidence>
<feature type="transmembrane region" description="Helical" evidence="7">
    <location>
        <begin position="295"/>
        <end position="319"/>
    </location>
</feature>
<dbReference type="PANTHER" id="PTHR30250:SF26">
    <property type="entry name" value="PSMA PROTEIN"/>
    <property type="match status" value="1"/>
</dbReference>
<evidence type="ECO:0000256" key="6">
    <source>
        <dbReference type="SAM" id="MobiDB-lite"/>
    </source>
</evidence>
<dbReference type="AlphaFoldDB" id="A0A1M5D6H0"/>
<feature type="transmembrane region" description="Helical" evidence="7">
    <location>
        <begin position="339"/>
        <end position="360"/>
    </location>
</feature>
<evidence type="ECO:0000256" key="5">
    <source>
        <dbReference type="ARBA" id="ARBA00023136"/>
    </source>
</evidence>
<feature type="transmembrane region" description="Helical" evidence="7">
    <location>
        <begin position="54"/>
        <end position="74"/>
    </location>
</feature>
<dbReference type="GO" id="GO:0005886">
    <property type="term" value="C:plasma membrane"/>
    <property type="evidence" value="ECO:0007669"/>
    <property type="project" value="UniProtKB-SubCell"/>
</dbReference>
<comment type="subcellular location">
    <subcellularLocation>
        <location evidence="1">Cell membrane</location>
        <topology evidence="1">Multi-pass membrane protein</topology>
    </subcellularLocation>
</comment>
<dbReference type="Proteomes" id="UP000184471">
    <property type="component" value="Unassembled WGS sequence"/>
</dbReference>
<name>A0A1M5D6H0_9ACTN</name>
<feature type="transmembrane region" description="Helical" evidence="7">
    <location>
        <begin position="127"/>
        <end position="146"/>
    </location>
</feature>
<organism evidence="8 9">
    <name type="scientific">Geodermatophilus nigrescens</name>
    <dbReference type="NCBI Taxonomy" id="1070870"/>
    <lineage>
        <taxon>Bacteria</taxon>
        <taxon>Bacillati</taxon>
        <taxon>Actinomycetota</taxon>
        <taxon>Actinomycetes</taxon>
        <taxon>Geodermatophilales</taxon>
        <taxon>Geodermatophilaceae</taxon>
        <taxon>Geodermatophilus</taxon>
    </lineage>
</organism>
<evidence type="ECO:0000256" key="4">
    <source>
        <dbReference type="ARBA" id="ARBA00022989"/>
    </source>
</evidence>
<keyword evidence="9" id="KW-1185">Reference proteome</keyword>
<feature type="transmembrane region" description="Helical" evidence="7">
    <location>
        <begin position="184"/>
        <end position="203"/>
    </location>
</feature>
<keyword evidence="4 7" id="KW-1133">Transmembrane helix</keyword>
<dbReference type="EMBL" id="FQVX01000001">
    <property type="protein sequence ID" value="SHF62639.1"/>
    <property type="molecule type" value="Genomic_DNA"/>
</dbReference>
<feature type="transmembrane region" description="Helical" evidence="7">
    <location>
        <begin position="227"/>
        <end position="249"/>
    </location>
</feature>
<keyword evidence="5 7" id="KW-0472">Membrane</keyword>
<accession>A0A1M5D6H0</accession>
<feature type="transmembrane region" description="Helical" evidence="7">
    <location>
        <begin position="367"/>
        <end position="389"/>
    </location>
</feature>
<evidence type="ECO:0000256" key="2">
    <source>
        <dbReference type="ARBA" id="ARBA00022475"/>
    </source>
</evidence>
<evidence type="ECO:0000256" key="7">
    <source>
        <dbReference type="SAM" id="Phobius"/>
    </source>
</evidence>
<evidence type="ECO:0000313" key="8">
    <source>
        <dbReference type="EMBL" id="SHF62639.1"/>
    </source>
</evidence>
<dbReference type="PANTHER" id="PTHR30250">
    <property type="entry name" value="PST FAMILY PREDICTED COLANIC ACID TRANSPORTER"/>
    <property type="match status" value="1"/>
</dbReference>
<dbReference type="STRING" id="1070870.SAMN05444351_0243"/>
<sequence length="456" mass="46165">MSSVSAVSVAGGRRGTVVRLARRAGWGVVDQALSSFSNLALSLVVARAVDAHDFGAFTVAFSVFSVAVLLSRSLTGQPLAIRFAGEDAAAFRRAAGSSTGTALTLGAAAGAAVVVLGLVLGDTVGPALVTVGLLLPALLLHDSWRAAFAAQGRQDQAALIDGAWVVLQLAGVAALWWAGVEHTVLYLAVWGGASACAAVFGALRGRAWPQVSRTASWLRAHWDMTRFLLFESMLVQGAMQGALLLVGVLGSLSAVGALRGAAVLVGPVSLVAMSAFSFCVPELARRRGLPARRKVQLALAIGTVMAAVGLAWGVVALVLPDAAGVALLGDSWPGVESVLWPTVIGQIANLFAIGATCVLLSMGATRAVFGINATVAVLLVVLGVGGLLLGGAVGAAWGFMAAYWLVMPLSFRAMWRLVHRPDAAGDTAGDTAVAGTPDAGAGPGAAAVAVSPGREN</sequence>
<protein>
    <submittedName>
        <fullName evidence="8">Membrane protein involved in the export of O-antigen and teichoic acid</fullName>
    </submittedName>
</protein>
<feature type="transmembrane region" description="Helical" evidence="7">
    <location>
        <begin position="158"/>
        <end position="178"/>
    </location>
</feature>
<gene>
    <name evidence="8" type="ORF">SAMN05444351_0243</name>
</gene>
<keyword evidence="3 7" id="KW-0812">Transmembrane</keyword>
<dbReference type="InterPro" id="IPR050833">
    <property type="entry name" value="Poly_Biosynth_Transport"/>
</dbReference>
<feature type="transmembrane region" description="Helical" evidence="7">
    <location>
        <begin position="102"/>
        <end position="121"/>
    </location>
</feature>
<keyword evidence="2" id="KW-1003">Cell membrane</keyword>
<dbReference type="CDD" id="cd13126">
    <property type="entry name" value="MATE_like_11"/>
    <property type="match status" value="1"/>
</dbReference>
<feature type="transmembrane region" description="Helical" evidence="7">
    <location>
        <begin position="395"/>
        <end position="415"/>
    </location>
</feature>
<evidence type="ECO:0000313" key="9">
    <source>
        <dbReference type="Proteomes" id="UP000184471"/>
    </source>
</evidence>
<feature type="compositionally biased region" description="Low complexity" evidence="6">
    <location>
        <begin position="428"/>
        <end position="450"/>
    </location>
</feature>
<evidence type="ECO:0000256" key="1">
    <source>
        <dbReference type="ARBA" id="ARBA00004651"/>
    </source>
</evidence>
<feature type="transmembrane region" description="Helical" evidence="7">
    <location>
        <begin position="261"/>
        <end position="283"/>
    </location>
</feature>
<proteinExistence type="predicted"/>
<reference evidence="8 9" key="1">
    <citation type="submission" date="2016-11" db="EMBL/GenBank/DDBJ databases">
        <authorList>
            <person name="Jaros S."/>
            <person name="Januszkiewicz K."/>
            <person name="Wedrychowicz H."/>
        </authorList>
    </citation>
    <scope>NUCLEOTIDE SEQUENCE [LARGE SCALE GENOMIC DNA]</scope>
    <source>
        <strain evidence="8 9">DSM 45408</strain>
    </source>
</reference>
<feature type="region of interest" description="Disordered" evidence="6">
    <location>
        <begin position="428"/>
        <end position="456"/>
    </location>
</feature>